<organism evidence="6 7">
    <name type="scientific">Companilactobacillus heilongjiangensis</name>
    <dbReference type="NCBI Taxonomy" id="1074467"/>
    <lineage>
        <taxon>Bacteria</taxon>
        <taxon>Bacillati</taxon>
        <taxon>Bacillota</taxon>
        <taxon>Bacilli</taxon>
        <taxon>Lactobacillales</taxon>
        <taxon>Lactobacillaceae</taxon>
        <taxon>Companilactobacillus</taxon>
    </lineage>
</organism>
<dbReference type="Gene3D" id="3.40.50.10490">
    <property type="entry name" value="Glucose-6-phosphate isomerase like protein, domain 1"/>
    <property type="match status" value="1"/>
</dbReference>
<dbReference type="InterPro" id="IPR047640">
    <property type="entry name" value="RpiR-like"/>
</dbReference>
<evidence type="ECO:0000256" key="2">
    <source>
        <dbReference type="ARBA" id="ARBA00023125"/>
    </source>
</evidence>
<dbReference type="Pfam" id="PF01418">
    <property type="entry name" value="HTH_6"/>
    <property type="match status" value="1"/>
</dbReference>
<keyword evidence="2" id="KW-0238">DNA-binding</keyword>
<dbReference type="SUPFAM" id="SSF53697">
    <property type="entry name" value="SIS domain"/>
    <property type="match status" value="1"/>
</dbReference>
<dbReference type="SUPFAM" id="SSF46689">
    <property type="entry name" value="Homeodomain-like"/>
    <property type="match status" value="1"/>
</dbReference>
<dbReference type="Pfam" id="PF01380">
    <property type="entry name" value="SIS"/>
    <property type="match status" value="1"/>
</dbReference>
<dbReference type="InterPro" id="IPR035472">
    <property type="entry name" value="RpiR-like_SIS"/>
</dbReference>
<feature type="domain" description="SIS" evidence="5">
    <location>
        <begin position="108"/>
        <end position="253"/>
    </location>
</feature>
<dbReference type="GO" id="GO:1901135">
    <property type="term" value="P:carbohydrate derivative metabolic process"/>
    <property type="evidence" value="ECO:0007669"/>
    <property type="project" value="InterPro"/>
</dbReference>
<dbReference type="GO" id="GO:0097367">
    <property type="term" value="F:carbohydrate derivative binding"/>
    <property type="evidence" value="ECO:0007669"/>
    <property type="project" value="InterPro"/>
</dbReference>
<dbReference type="InterPro" id="IPR036388">
    <property type="entry name" value="WH-like_DNA-bd_sf"/>
</dbReference>
<evidence type="ECO:0000259" key="4">
    <source>
        <dbReference type="PROSITE" id="PS51071"/>
    </source>
</evidence>
<reference evidence="6 7" key="1">
    <citation type="submission" date="2015-08" db="EMBL/GenBank/DDBJ databases">
        <title>Genomic sequence of Lactobacillus heilongjiangensis DSM 28069, isolated from Chinese traditional pickle.</title>
        <authorList>
            <person name="Jiang X."/>
            <person name="Zheng B."/>
            <person name="Cheng H."/>
        </authorList>
    </citation>
    <scope>NUCLEOTIDE SEQUENCE [LARGE SCALE GENOMIC DNA]</scope>
    <source>
        <strain evidence="6 7">DSM 28069</strain>
    </source>
</reference>
<dbReference type="Proteomes" id="UP000061546">
    <property type="component" value="Chromosome"/>
</dbReference>
<evidence type="ECO:0000259" key="5">
    <source>
        <dbReference type="PROSITE" id="PS51464"/>
    </source>
</evidence>
<accession>A0A0K2L9E4</accession>
<dbReference type="CDD" id="cd05013">
    <property type="entry name" value="SIS_RpiR"/>
    <property type="match status" value="1"/>
</dbReference>
<dbReference type="PROSITE" id="PS51071">
    <property type="entry name" value="HTH_RPIR"/>
    <property type="match status" value="1"/>
</dbReference>
<evidence type="ECO:0000256" key="3">
    <source>
        <dbReference type="ARBA" id="ARBA00023163"/>
    </source>
</evidence>
<evidence type="ECO:0000313" key="7">
    <source>
        <dbReference type="Proteomes" id="UP000061546"/>
    </source>
</evidence>
<dbReference type="OrthoDB" id="1648815at2"/>
<dbReference type="PANTHER" id="PTHR30514">
    <property type="entry name" value="GLUCOKINASE"/>
    <property type="match status" value="1"/>
</dbReference>
<dbReference type="InterPro" id="IPR001347">
    <property type="entry name" value="SIS_dom"/>
</dbReference>
<sequence length="255" mass="29558">MKLEEIIDTHYDEFSTTEKGMCSYILKNREKVSSMGILDFARESLSSKSSVIRFCQKIGFTGYTEMRNFIKWDDGDIQENANYSFFGQVKSDTEMLIGSLDSTKWIPIYKSILKANRVMMIATGVTQQNQALELQRMLMLSGKDSGLIPGNKHSSEFQRMIETLNENDFLIILSLSGENKNLEEVVQKIKQRQSKTLSITNYHSNWLSQNCDFNLYSRSSRSPNTEDWWLRTTSTFFVLIEAFVFGYNDFLKYSE</sequence>
<dbReference type="InterPro" id="IPR009057">
    <property type="entry name" value="Homeodomain-like_sf"/>
</dbReference>
<dbReference type="AlphaFoldDB" id="A0A0K2L9E4"/>
<proteinExistence type="predicted"/>
<dbReference type="GO" id="GO:0003677">
    <property type="term" value="F:DNA binding"/>
    <property type="evidence" value="ECO:0007669"/>
    <property type="project" value="UniProtKB-KW"/>
</dbReference>
<dbReference type="KEGG" id="lhi:JP39_00165"/>
<dbReference type="InterPro" id="IPR000281">
    <property type="entry name" value="HTH_RpiR"/>
</dbReference>
<protein>
    <submittedName>
        <fullName evidence="6">RpiR family transcriptional regulator</fullName>
    </submittedName>
</protein>
<dbReference type="Gene3D" id="1.10.10.10">
    <property type="entry name" value="Winged helix-like DNA-binding domain superfamily/Winged helix DNA-binding domain"/>
    <property type="match status" value="1"/>
</dbReference>
<evidence type="ECO:0000256" key="1">
    <source>
        <dbReference type="ARBA" id="ARBA00023015"/>
    </source>
</evidence>
<keyword evidence="1" id="KW-0805">Transcription regulation</keyword>
<dbReference type="PANTHER" id="PTHR30514:SF1">
    <property type="entry name" value="HTH-TYPE TRANSCRIPTIONAL REGULATOR HEXR-RELATED"/>
    <property type="match status" value="1"/>
</dbReference>
<gene>
    <name evidence="6" type="ORF">JP39_00165</name>
</gene>
<dbReference type="GO" id="GO:0003700">
    <property type="term" value="F:DNA-binding transcription factor activity"/>
    <property type="evidence" value="ECO:0007669"/>
    <property type="project" value="InterPro"/>
</dbReference>
<keyword evidence="7" id="KW-1185">Reference proteome</keyword>
<dbReference type="STRING" id="1074467.JP39_00165"/>
<dbReference type="PROSITE" id="PS51464">
    <property type="entry name" value="SIS"/>
    <property type="match status" value="1"/>
</dbReference>
<keyword evidence="3" id="KW-0804">Transcription</keyword>
<feature type="domain" description="HTH rpiR-type" evidence="4">
    <location>
        <begin position="1"/>
        <end position="77"/>
    </location>
</feature>
<dbReference type="InterPro" id="IPR046348">
    <property type="entry name" value="SIS_dom_sf"/>
</dbReference>
<dbReference type="RefSeq" id="WP_041499103.1">
    <property type="nucleotide sequence ID" value="NZ_BJDV01000004.1"/>
</dbReference>
<dbReference type="EMBL" id="CP012559">
    <property type="protein sequence ID" value="ALB27914.1"/>
    <property type="molecule type" value="Genomic_DNA"/>
</dbReference>
<name>A0A0K2L9E4_9LACO</name>
<evidence type="ECO:0000313" key="6">
    <source>
        <dbReference type="EMBL" id="ALB27914.1"/>
    </source>
</evidence>